<protein>
    <submittedName>
        <fullName evidence="2">Uncharacterized protein</fullName>
    </submittedName>
</protein>
<organism evidence="1 2">
    <name type="scientific">Panagrolaimus sp. ES5</name>
    <dbReference type="NCBI Taxonomy" id="591445"/>
    <lineage>
        <taxon>Eukaryota</taxon>
        <taxon>Metazoa</taxon>
        <taxon>Ecdysozoa</taxon>
        <taxon>Nematoda</taxon>
        <taxon>Chromadorea</taxon>
        <taxon>Rhabditida</taxon>
        <taxon>Tylenchina</taxon>
        <taxon>Panagrolaimomorpha</taxon>
        <taxon>Panagrolaimoidea</taxon>
        <taxon>Panagrolaimidae</taxon>
        <taxon>Panagrolaimus</taxon>
    </lineage>
</organism>
<proteinExistence type="predicted"/>
<evidence type="ECO:0000313" key="1">
    <source>
        <dbReference type="Proteomes" id="UP000887579"/>
    </source>
</evidence>
<reference evidence="2" key="1">
    <citation type="submission" date="2022-11" db="UniProtKB">
        <authorList>
            <consortium name="WormBaseParasite"/>
        </authorList>
    </citation>
    <scope>IDENTIFICATION</scope>
</reference>
<name>A0AC34FZZ0_9BILA</name>
<dbReference type="Proteomes" id="UP000887579">
    <property type="component" value="Unplaced"/>
</dbReference>
<accession>A0AC34FZZ0</accession>
<evidence type="ECO:0000313" key="2">
    <source>
        <dbReference type="WBParaSite" id="ES5_v2.g22515.t1"/>
    </source>
</evidence>
<dbReference type="WBParaSite" id="ES5_v2.g22515.t1">
    <property type="protein sequence ID" value="ES5_v2.g22515.t1"/>
    <property type="gene ID" value="ES5_v2.g22515"/>
</dbReference>
<sequence length="87" mass="9469">MDPDDNGITLPYIPTTPPPTTTPTCITPSNAAALFIEAGVLLETTRDNIQANPVGICKNSPNGMTAYYNGLTPNQYDYDNKHPLVMW</sequence>